<dbReference type="OrthoDB" id="2015116at2759"/>
<reference evidence="4 5" key="1">
    <citation type="submission" date="2020-06" db="EMBL/GenBank/DDBJ databases">
        <authorList>
            <person name="Li R."/>
            <person name="Bekaert M."/>
        </authorList>
    </citation>
    <scope>NUCLEOTIDE SEQUENCE [LARGE SCALE GENOMIC DNA]</scope>
    <source>
        <strain evidence="5">wild</strain>
    </source>
</reference>
<dbReference type="Pfam" id="PF23283">
    <property type="entry name" value="D8C_UMOD"/>
    <property type="match status" value="1"/>
</dbReference>
<dbReference type="GO" id="GO:0042813">
    <property type="term" value="F:Wnt receptor activity"/>
    <property type="evidence" value="ECO:0007669"/>
    <property type="project" value="TreeGrafter"/>
</dbReference>
<dbReference type="GO" id="GO:0060070">
    <property type="term" value="P:canonical Wnt signaling pathway"/>
    <property type="evidence" value="ECO:0007669"/>
    <property type="project" value="TreeGrafter"/>
</dbReference>
<dbReference type="PANTHER" id="PTHR46513:SF13">
    <property type="entry name" value="EGF-LIKE DOMAIN-CONTAINING PROTEIN"/>
    <property type="match status" value="1"/>
</dbReference>
<feature type="domain" description="UMOD/GP2/OIT3-like D8C" evidence="3">
    <location>
        <begin position="291"/>
        <end position="364"/>
    </location>
</feature>
<dbReference type="GO" id="GO:0005886">
    <property type="term" value="C:plasma membrane"/>
    <property type="evidence" value="ECO:0007669"/>
    <property type="project" value="TreeGrafter"/>
</dbReference>
<dbReference type="InterPro" id="IPR050778">
    <property type="entry name" value="Cueball_EGF_LRP_Nidogen"/>
</dbReference>
<keyword evidence="2" id="KW-1015">Disulfide bond</keyword>
<dbReference type="InterPro" id="IPR011042">
    <property type="entry name" value="6-blade_b-propeller_TolB-like"/>
</dbReference>
<organism evidence="4 5">
    <name type="scientific">Mytilus coruscus</name>
    <name type="common">Sea mussel</name>
    <dbReference type="NCBI Taxonomy" id="42192"/>
    <lineage>
        <taxon>Eukaryota</taxon>
        <taxon>Metazoa</taxon>
        <taxon>Spiralia</taxon>
        <taxon>Lophotrochozoa</taxon>
        <taxon>Mollusca</taxon>
        <taxon>Bivalvia</taxon>
        <taxon>Autobranchia</taxon>
        <taxon>Pteriomorphia</taxon>
        <taxon>Mytilida</taxon>
        <taxon>Mytiloidea</taxon>
        <taxon>Mytilidae</taxon>
        <taxon>Mytilinae</taxon>
        <taxon>Mytilus</taxon>
    </lineage>
</organism>
<dbReference type="AlphaFoldDB" id="A0A6J8DSU8"/>
<dbReference type="InterPro" id="IPR057774">
    <property type="entry name" value="D8C_UMOD/GP2/OIT3-like"/>
</dbReference>
<proteinExistence type="predicted"/>
<dbReference type="GO" id="GO:0017147">
    <property type="term" value="F:Wnt-protein binding"/>
    <property type="evidence" value="ECO:0007669"/>
    <property type="project" value="TreeGrafter"/>
</dbReference>
<gene>
    <name evidence="4" type="ORF">MCOR_44269</name>
</gene>
<keyword evidence="5" id="KW-1185">Reference proteome</keyword>
<dbReference type="Gene3D" id="2.120.10.30">
    <property type="entry name" value="TolB, C-terminal domain"/>
    <property type="match status" value="1"/>
</dbReference>
<protein>
    <recommendedName>
        <fullName evidence="3">UMOD/GP2/OIT3-like D8C domain-containing protein</fullName>
    </recommendedName>
</protein>
<evidence type="ECO:0000256" key="1">
    <source>
        <dbReference type="ARBA" id="ARBA00022729"/>
    </source>
</evidence>
<accession>A0A6J8DSU8</accession>
<evidence type="ECO:0000256" key="2">
    <source>
        <dbReference type="ARBA" id="ARBA00023157"/>
    </source>
</evidence>
<sequence length="482" mass="54876">MDTKGTSLEVIAKVNLDTIKNFACHETKNYIYWSSRSGNITRLNYPSIDNDTEGIFHQEAGPHSSGIAVDFINDYLYWSNYSDLVRSNLDGSDITPILNFRTNGSVGTLEVDSKKGLIFFINNDDGSIVRCMVDGSDVRSIFSSEWIKDFALDKKDERIYFTPGNSRLGSTTYKGNDLKMNSIDFIMWHQKISIDLSDDYIFLADYYKMYQVNKTSNYSDPIMWYSGYEYDILDIKVYEDTGSRDCKKYSAINDEEKISRDYLIDLASDQAISDDYLDPGWYRPFSSNGDNMPTSPPGNMHCGTIYPIWLNGTLPTYDDSNVSREACVQTENDICEESIDVEIRNCGGYYIYFLQETPANSSFCFGSGPVVCPVGTLSETGFYPGRSSFYPTIYVAVAVQAELLEGSSFKIPGFDPTPSLFPVFRCKFDEGSNGTYIYDIFWYINGFEITSYTNIKMKDINTTLLKHTMISSNLRYIFYHLK</sequence>
<evidence type="ECO:0000313" key="4">
    <source>
        <dbReference type="EMBL" id="CAC5411146.1"/>
    </source>
</evidence>
<evidence type="ECO:0000313" key="5">
    <source>
        <dbReference type="Proteomes" id="UP000507470"/>
    </source>
</evidence>
<dbReference type="PANTHER" id="PTHR46513">
    <property type="entry name" value="VITELLOGENIN RECEPTOR-LIKE PROTEIN-RELATED-RELATED"/>
    <property type="match status" value="1"/>
</dbReference>
<evidence type="ECO:0000259" key="3">
    <source>
        <dbReference type="Pfam" id="PF23283"/>
    </source>
</evidence>
<keyword evidence="1" id="KW-0732">Signal</keyword>
<dbReference type="SUPFAM" id="SSF63825">
    <property type="entry name" value="YWTD domain"/>
    <property type="match status" value="1"/>
</dbReference>
<dbReference type="Proteomes" id="UP000507470">
    <property type="component" value="Unassembled WGS sequence"/>
</dbReference>
<dbReference type="EMBL" id="CACVKT020007831">
    <property type="protein sequence ID" value="CAC5411146.1"/>
    <property type="molecule type" value="Genomic_DNA"/>
</dbReference>
<name>A0A6J8DSU8_MYTCO</name>